<dbReference type="RefSeq" id="WP_165756972.1">
    <property type="nucleotide sequence ID" value="NZ_CP053562.1"/>
</dbReference>
<feature type="region of interest" description="Disordered" evidence="1">
    <location>
        <begin position="19"/>
        <end position="55"/>
    </location>
</feature>
<dbReference type="Proteomes" id="UP000192422">
    <property type="component" value="Chromosome"/>
</dbReference>
<reference evidence="2 3" key="1">
    <citation type="submission" date="2020-05" db="EMBL/GenBank/DDBJ databases">
        <title>Thioclava electrotropha strain Elox9 finished genome.</title>
        <authorList>
            <person name="Rowe A.R."/>
            <person name="Wilbanks E.G."/>
        </authorList>
    </citation>
    <scope>NUCLEOTIDE SEQUENCE [LARGE SCALE GENOMIC DNA]</scope>
    <source>
        <strain evidence="2 3">Elox9</strain>
    </source>
</reference>
<proteinExistence type="predicted"/>
<accession>A0ABX6YT36</accession>
<gene>
    <name evidence="2" type="ORF">AKL02_008805</name>
</gene>
<dbReference type="EMBL" id="CP053562">
    <property type="protein sequence ID" value="QPZ90997.1"/>
    <property type="molecule type" value="Genomic_DNA"/>
</dbReference>
<keyword evidence="3" id="KW-1185">Reference proteome</keyword>
<evidence type="ECO:0000313" key="2">
    <source>
        <dbReference type="EMBL" id="QPZ90997.1"/>
    </source>
</evidence>
<organism evidence="2 3">
    <name type="scientific">Thioclava electrotropha</name>
    <dbReference type="NCBI Taxonomy" id="1549850"/>
    <lineage>
        <taxon>Bacteria</taxon>
        <taxon>Pseudomonadati</taxon>
        <taxon>Pseudomonadota</taxon>
        <taxon>Alphaproteobacteria</taxon>
        <taxon>Rhodobacterales</taxon>
        <taxon>Paracoccaceae</taxon>
        <taxon>Thioclava</taxon>
    </lineage>
</organism>
<protein>
    <submittedName>
        <fullName evidence="2">Uncharacterized protein</fullName>
    </submittedName>
</protein>
<name>A0ABX6YT36_9RHOB</name>
<feature type="compositionally biased region" description="Basic and acidic residues" evidence="1">
    <location>
        <begin position="28"/>
        <end position="55"/>
    </location>
</feature>
<evidence type="ECO:0000256" key="1">
    <source>
        <dbReference type="SAM" id="MobiDB-lite"/>
    </source>
</evidence>
<sequence length="55" mass="5991">MTGLRSEISLGEQLRVVGRDLPGAKLAPSHDRLGEGRDPKTEIGRLDRKAISSYS</sequence>
<evidence type="ECO:0000313" key="3">
    <source>
        <dbReference type="Proteomes" id="UP000192422"/>
    </source>
</evidence>